<organism evidence="9 10">
    <name type="scientific">Variovorax paradoxus</name>
    <dbReference type="NCBI Taxonomy" id="34073"/>
    <lineage>
        <taxon>Bacteria</taxon>
        <taxon>Pseudomonadati</taxon>
        <taxon>Pseudomonadota</taxon>
        <taxon>Betaproteobacteria</taxon>
        <taxon>Burkholderiales</taxon>
        <taxon>Comamonadaceae</taxon>
        <taxon>Variovorax</taxon>
    </lineage>
</organism>
<dbReference type="GO" id="GO:0005886">
    <property type="term" value="C:plasma membrane"/>
    <property type="evidence" value="ECO:0007669"/>
    <property type="project" value="UniProtKB-SubCell"/>
</dbReference>
<evidence type="ECO:0000259" key="8">
    <source>
        <dbReference type="PROSITE" id="PS50928"/>
    </source>
</evidence>
<dbReference type="Pfam" id="PF00528">
    <property type="entry name" value="BPD_transp_1"/>
    <property type="match status" value="1"/>
</dbReference>
<dbReference type="InterPro" id="IPR035906">
    <property type="entry name" value="MetI-like_sf"/>
</dbReference>
<feature type="domain" description="ABC transmembrane type-1" evidence="8">
    <location>
        <begin position="82"/>
        <end position="270"/>
    </location>
</feature>
<comment type="similarity">
    <text evidence="7">Belongs to the binding-protein-dependent transport system permease family.</text>
</comment>
<dbReference type="SUPFAM" id="SSF161098">
    <property type="entry name" value="MetI-like"/>
    <property type="match status" value="1"/>
</dbReference>
<feature type="transmembrane region" description="Helical" evidence="7">
    <location>
        <begin position="93"/>
        <end position="112"/>
    </location>
</feature>
<evidence type="ECO:0000256" key="3">
    <source>
        <dbReference type="ARBA" id="ARBA00022475"/>
    </source>
</evidence>
<comment type="subcellular location">
    <subcellularLocation>
        <location evidence="1 7">Cell membrane</location>
        <topology evidence="1 7">Multi-pass membrane protein</topology>
    </subcellularLocation>
</comment>
<feature type="transmembrane region" description="Helical" evidence="7">
    <location>
        <begin position="124"/>
        <end position="146"/>
    </location>
</feature>
<reference evidence="9 10" key="1">
    <citation type="submission" date="2019-10" db="EMBL/GenBank/DDBJ databases">
        <title>Complete genome sequence of Variovorax paradoxus 5C-2.</title>
        <authorList>
            <person name="Gogoleva N.E."/>
            <person name="Balkin A.S."/>
        </authorList>
    </citation>
    <scope>NUCLEOTIDE SEQUENCE [LARGE SCALE GENOMIC DNA]</scope>
    <source>
        <strain evidence="9 10">5C-2</strain>
    </source>
</reference>
<dbReference type="Proteomes" id="UP000326780">
    <property type="component" value="Chromosome"/>
</dbReference>
<feature type="transmembrane region" description="Helical" evidence="7">
    <location>
        <begin position="204"/>
        <end position="227"/>
    </location>
</feature>
<gene>
    <name evidence="9" type="ORF">GFK26_28835</name>
</gene>
<keyword evidence="5 7" id="KW-1133">Transmembrane helix</keyword>
<dbReference type="PANTHER" id="PTHR30151">
    <property type="entry name" value="ALKANE SULFONATE ABC TRANSPORTER-RELATED, MEMBRANE SUBUNIT"/>
    <property type="match status" value="1"/>
</dbReference>
<sequence length="282" mass="30757">MNTRSLDSAVPGAFAAPADPEYIAWAAARQRRLWRRRILPALGIVGLVFLWWAVIALFDVKPFIAPTPWAVLETLYAKRDVLLDNLLPTAMEAAGGFVLGNLAAIAIATVFVHNKTLQDIFFPVVLMFNAVPLVAKAPVLVLIMGNGMEPKITIAALVCFFPTLVNMVRGLESVNPQAMELMRVLSASKTEIFFRLRLLNALPYLFSALRIAASMCVIGAVVGEWVGATVGIGAMILQATFNFDSPLLYAAIVMSATLSGLFFLLVTLAERWVIRWQPEAAP</sequence>
<evidence type="ECO:0000256" key="5">
    <source>
        <dbReference type="ARBA" id="ARBA00022989"/>
    </source>
</evidence>
<keyword evidence="6 7" id="KW-0472">Membrane</keyword>
<keyword evidence="2 7" id="KW-0813">Transport</keyword>
<dbReference type="RefSeq" id="WP_124457170.1">
    <property type="nucleotide sequence ID" value="NZ_CP045644.1"/>
</dbReference>
<dbReference type="GO" id="GO:0055085">
    <property type="term" value="P:transmembrane transport"/>
    <property type="evidence" value="ECO:0007669"/>
    <property type="project" value="InterPro"/>
</dbReference>
<dbReference type="PANTHER" id="PTHR30151:SF20">
    <property type="entry name" value="ABC TRANSPORTER PERMEASE PROTEIN HI_0355-RELATED"/>
    <property type="match status" value="1"/>
</dbReference>
<dbReference type="CDD" id="cd06261">
    <property type="entry name" value="TM_PBP2"/>
    <property type="match status" value="1"/>
</dbReference>
<evidence type="ECO:0000256" key="7">
    <source>
        <dbReference type="RuleBase" id="RU363032"/>
    </source>
</evidence>
<dbReference type="EMBL" id="CP045644">
    <property type="protein sequence ID" value="QFZ86490.1"/>
    <property type="molecule type" value="Genomic_DNA"/>
</dbReference>
<evidence type="ECO:0000256" key="6">
    <source>
        <dbReference type="ARBA" id="ARBA00023136"/>
    </source>
</evidence>
<dbReference type="PROSITE" id="PS50928">
    <property type="entry name" value="ABC_TM1"/>
    <property type="match status" value="1"/>
</dbReference>
<dbReference type="InterPro" id="IPR000515">
    <property type="entry name" value="MetI-like"/>
</dbReference>
<evidence type="ECO:0000313" key="10">
    <source>
        <dbReference type="Proteomes" id="UP000326780"/>
    </source>
</evidence>
<keyword evidence="4 7" id="KW-0812">Transmembrane</keyword>
<evidence type="ECO:0000256" key="4">
    <source>
        <dbReference type="ARBA" id="ARBA00022692"/>
    </source>
</evidence>
<dbReference type="Gene3D" id="1.10.3720.10">
    <property type="entry name" value="MetI-like"/>
    <property type="match status" value="1"/>
</dbReference>
<accession>A0A5Q0M9L9</accession>
<evidence type="ECO:0000256" key="2">
    <source>
        <dbReference type="ARBA" id="ARBA00022448"/>
    </source>
</evidence>
<keyword evidence="3" id="KW-1003">Cell membrane</keyword>
<evidence type="ECO:0000313" key="9">
    <source>
        <dbReference type="EMBL" id="QFZ86490.1"/>
    </source>
</evidence>
<proteinExistence type="inferred from homology"/>
<feature type="transmembrane region" description="Helical" evidence="7">
    <location>
        <begin position="152"/>
        <end position="171"/>
    </location>
</feature>
<evidence type="ECO:0000256" key="1">
    <source>
        <dbReference type="ARBA" id="ARBA00004651"/>
    </source>
</evidence>
<feature type="transmembrane region" description="Helical" evidence="7">
    <location>
        <begin position="247"/>
        <end position="269"/>
    </location>
</feature>
<feature type="transmembrane region" description="Helical" evidence="7">
    <location>
        <begin position="38"/>
        <end position="58"/>
    </location>
</feature>
<protein>
    <submittedName>
        <fullName evidence="9">ABC transporter permease subunit</fullName>
    </submittedName>
</protein>
<dbReference type="AlphaFoldDB" id="A0A5Q0M9L9"/>
<name>A0A5Q0M9L9_VARPD</name>